<keyword evidence="6" id="KW-1185">Reference proteome</keyword>
<dbReference type="EMBL" id="MU790693">
    <property type="protein sequence ID" value="KAJ3994619.1"/>
    <property type="molecule type" value="Genomic_DNA"/>
</dbReference>
<gene>
    <name evidence="5" type="ORF">F5050DRAFT_1835075</name>
</gene>
<feature type="domain" description="Crinkler effector protein N-terminal" evidence="4">
    <location>
        <begin position="1"/>
        <end position="81"/>
    </location>
</feature>
<name>A0ABQ8Q804_9AGAR</name>
<evidence type="ECO:0000313" key="5">
    <source>
        <dbReference type="EMBL" id="KAJ3994619.1"/>
    </source>
</evidence>
<accession>A0ABQ8Q804</accession>
<dbReference type="InterPro" id="IPR045379">
    <property type="entry name" value="Crinkler_N"/>
</dbReference>
<proteinExistence type="predicted"/>
<feature type="non-terminal residue" evidence="5">
    <location>
        <position position="1"/>
    </location>
</feature>
<evidence type="ECO:0000256" key="3">
    <source>
        <dbReference type="ARBA" id="ARBA00022525"/>
    </source>
</evidence>
<protein>
    <recommendedName>
        <fullName evidence="4">Crinkler effector protein N-terminal domain-containing protein</fullName>
    </recommendedName>
</protein>
<evidence type="ECO:0000256" key="1">
    <source>
        <dbReference type="ARBA" id="ARBA00004340"/>
    </source>
</evidence>
<organism evidence="5 6">
    <name type="scientific">Lentinula boryana</name>
    <dbReference type="NCBI Taxonomy" id="40481"/>
    <lineage>
        <taxon>Eukaryota</taxon>
        <taxon>Fungi</taxon>
        <taxon>Dikarya</taxon>
        <taxon>Basidiomycota</taxon>
        <taxon>Agaricomycotina</taxon>
        <taxon>Agaricomycetes</taxon>
        <taxon>Agaricomycetidae</taxon>
        <taxon>Agaricales</taxon>
        <taxon>Marasmiineae</taxon>
        <taxon>Omphalotaceae</taxon>
        <taxon>Lentinula</taxon>
    </lineage>
</organism>
<comment type="subcellular location">
    <subcellularLocation>
        <location evidence="1">Host cell</location>
    </subcellularLocation>
    <subcellularLocation>
        <location evidence="2">Secreted</location>
    </subcellularLocation>
</comment>
<evidence type="ECO:0000259" key="4">
    <source>
        <dbReference type="Pfam" id="PF20147"/>
    </source>
</evidence>
<evidence type="ECO:0000256" key="2">
    <source>
        <dbReference type="ARBA" id="ARBA00004613"/>
    </source>
</evidence>
<sequence length="89" mass="9859">QLNCLVLGQSSNHIFPVEIALTKTVGSLEEAIKGKKTRIFNHVDASDLALWCVSEVVDENLKNKLQQAEFPTKPSLSPIDELGIVFLRL</sequence>
<evidence type="ECO:0000313" key="6">
    <source>
        <dbReference type="Proteomes" id="UP001163828"/>
    </source>
</evidence>
<comment type="caution">
    <text evidence="5">The sequence shown here is derived from an EMBL/GenBank/DDBJ whole genome shotgun (WGS) entry which is preliminary data.</text>
</comment>
<dbReference type="Pfam" id="PF20147">
    <property type="entry name" value="Crinkler"/>
    <property type="match status" value="1"/>
</dbReference>
<reference evidence="5" key="1">
    <citation type="submission" date="2022-08" db="EMBL/GenBank/DDBJ databases">
        <authorList>
            <consortium name="DOE Joint Genome Institute"/>
            <person name="Min B."/>
            <person name="Riley R."/>
            <person name="Sierra-Patev S."/>
            <person name="Naranjo-Ortiz M."/>
            <person name="Looney B."/>
            <person name="Konkel Z."/>
            <person name="Slot J.C."/>
            <person name="Sakamoto Y."/>
            <person name="Steenwyk J.L."/>
            <person name="Rokas A."/>
            <person name="Carro J."/>
            <person name="Camarero S."/>
            <person name="Ferreira P."/>
            <person name="Molpeceres G."/>
            <person name="Ruiz-Duenas F.J."/>
            <person name="Serrano A."/>
            <person name="Henrissat B."/>
            <person name="Drula E."/>
            <person name="Hughes K.W."/>
            <person name="Mata J.L."/>
            <person name="Ishikawa N.K."/>
            <person name="Vargas-Isla R."/>
            <person name="Ushijima S."/>
            <person name="Smith C.A."/>
            <person name="Ahrendt S."/>
            <person name="Andreopoulos W."/>
            <person name="He G."/>
            <person name="Labutti K."/>
            <person name="Lipzen A."/>
            <person name="Ng V."/>
            <person name="Sandor L."/>
            <person name="Barry K."/>
            <person name="Martinez A.T."/>
            <person name="Xiao Y."/>
            <person name="Gibbons J.G."/>
            <person name="Terashima K."/>
            <person name="Hibbett D.S."/>
            <person name="Grigoriev I.V."/>
        </authorList>
    </citation>
    <scope>NUCLEOTIDE SEQUENCE</scope>
    <source>
        <strain evidence="5">TFB10827</strain>
    </source>
</reference>
<keyword evidence="3" id="KW-0964">Secreted</keyword>
<dbReference type="Proteomes" id="UP001163828">
    <property type="component" value="Unassembled WGS sequence"/>
</dbReference>